<dbReference type="InterPro" id="IPR043153">
    <property type="entry name" value="DENN_C"/>
</dbReference>
<feature type="domain" description="RUN" evidence="12">
    <location>
        <begin position="1671"/>
        <end position="1757"/>
    </location>
</feature>
<dbReference type="InterPro" id="IPR004087">
    <property type="entry name" value="KH_dom"/>
</dbReference>
<dbReference type="KEGG" id="egl:EGR_09501"/>
<dbReference type="Pfam" id="PF02141">
    <property type="entry name" value="DENN"/>
    <property type="match status" value="1"/>
</dbReference>
<evidence type="ECO:0000313" key="13">
    <source>
        <dbReference type="EMBL" id="EUB55649.1"/>
    </source>
</evidence>
<dbReference type="GO" id="GO:0005730">
    <property type="term" value="C:nucleolus"/>
    <property type="evidence" value="ECO:0007669"/>
    <property type="project" value="UniProtKB-SubCell"/>
</dbReference>
<dbReference type="OMA" id="MRRSASY"/>
<dbReference type="InterPro" id="IPR048548">
    <property type="entry name" value="KRR1-like_KH2"/>
</dbReference>
<dbReference type="SMART" id="SM00593">
    <property type="entry name" value="RUN"/>
    <property type="match status" value="1"/>
</dbReference>
<feature type="compositionally biased region" description="Basic and acidic residues" evidence="9">
    <location>
        <begin position="35"/>
        <end position="55"/>
    </location>
</feature>
<dbReference type="SMART" id="SM00322">
    <property type="entry name" value="KH"/>
    <property type="match status" value="1"/>
</dbReference>
<feature type="region of interest" description="Disordered" evidence="9">
    <location>
        <begin position="35"/>
        <end position="60"/>
    </location>
</feature>
<dbReference type="InterPro" id="IPR047278">
    <property type="entry name" value="DEN5A/B"/>
</dbReference>
<evidence type="ECO:0000256" key="5">
    <source>
        <dbReference type="ARBA" id="ARBA00022884"/>
    </source>
</evidence>
<dbReference type="Pfam" id="PF17903">
    <property type="entry name" value="KH_KRR1_1st"/>
    <property type="match status" value="1"/>
</dbReference>
<feature type="region of interest" description="Disordered" evidence="9">
    <location>
        <begin position="693"/>
        <end position="722"/>
    </location>
</feature>
<sequence length="1757" mass="196090">MSKSNKRRRLDFPEVKGWVPYKPFSKNKEEILKGLDEKSERVDAPENWKEPKFNPEDNPNGRLYSQSTFSTLFPQYREKYLREVWPAVVKILREHYVKAELDLGESTMAVHTTPKTFDPFIILKARDMIRLLARSVPFDVAARVLNDDMFADIIEIKLKNRERFIKRRNRLIGDEGNTLKAIELSTKCYIMIQGKTVAAVGPYDGLKKVRQVVNGCIYDNIHPAYHIKRFVIIQKLMSDPNKKSISWEKFLPNIKKKSLSRRRKPRNVRKKGEYTPFPPPPQPSKVDIELEKGTYFLAKAEKQRVKKQAKVATSEETSRIRQREKHVKHSVENLPNIVHSAYKCHILQHFPEHSRSFPFSDESTALVVMPNGLRFFTETHPLLQKARGPFRHAFIITREDGQRVFGYAILFPEEVTHPAVKATLRERQKALGSSPDSECRFFTMKAVGILSRWAFVSGFFGWLEDLWSSVYRKQMGDLTIESFVYNLLFEAHLAEPGQCSIVSGPACPHFFFRPSNYHGEDEARCAMSSWLPVFEYPLVQLLQLFSSSNLIRLLTCAFLEHRIVLLSADYYRLMVVATLTHFLDAPVPYIMGMRFQHPPMPPQPSPSQPVSATGTPRGSLPSLPSFSNFGLASEANVCYLDIDQGAVHSTDVDLPTFPNSTELQHNIEAVLATYQHQQPNNQNLDRSLDSNFITTSTPLPRSQSVPRNPSFDTLSRPLPRPTSEALSISTVIKRPQLDPNLPVMRRSASYRLIEQIAATNVVDSEGPPQNSLADTAIASSTTSSDPPKSGSYPSEEYFSCMREIANEMVSRREMADYTELLKFNYVLRDIFLNHLAEIFVDFETFVVVGHNSSDGSEDASGTGSSGLQAFDKVGFLSDCPETHMSFLSAFLETQIFATFLDAHVATLTVNQPRRCGKCGMSRGGGFPSTASSSQPIVPQVSSFLARIRALKFQAAADHQRPATDRLLRKSMHQSATHTPDVDRGRRRDRFVENIPKSPLDGVQFCSVPSPHPLFSKINPSFSTLRRSHQPGYFRLLERSFLSKASANRQCGSESPPPPPPSGMAIVPSPLLTEESTVVATTRLEEEMMGVPSTRFQVGCGGDEAPRAVLCEHCLAPQALSPPTLEQSLASGPQSTASRTIQLRGRDGLTRLLTGPWPNGLETGSLSPSMAQAHWDFVDSLLEECKHRTKRMVIQKMGQEALHLGHNYQSVSEVEENTLVSGLCDLLERIWSHGIQRKHGASALWMHILAFVERNTCPSLSSLAVSARAPTHLPDLTGRLPRSPSTALGSRKFDSLPLRLTSTTNTSEIVALSPPATARVRRSLWAPTRSRSSTPAVPSSDSPRPSRLPDDTLVISVSSLFDAGGSSVTALLDDVEAVKSVASSAGYKLCTNIGLARAFVRLALEKKRLSAYLKLLLSDAVLLRKPIFMHLFSSSGRELYSRHAFLRCEEEREQFLVHLLSLDAVDYFSFTRMLQKAEMLYRVAIVGGGGGRARLPLAFSANAWVCLRGHLGSSGHVPLPRASPSYVEFRHQNLGIINTLLIGHDNAGFSPNMFVETVLVVTPLTNHAYLFPCGHWLGRGVEDNSCERLLIGQIARVTKEGTIVVPRSAEHASVESEEAASNLATPLMRLYSDTILDPVTGAVLDRLANAVNRLAKHFACASRVEATISLSALLCSKEYGLAPALEAVFTHGIRTSGVFQRRRLYAWDFFERFVEHQSRGTSGDYTQTRPVEVERLDTAPMRIGGFDFEAFKMVDSNK</sequence>
<dbReference type="Pfam" id="PF21800">
    <property type="entry name" value="KH_KRR1_2nd"/>
    <property type="match status" value="1"/>
</dbReference>
<dbReference type="Pfam" id="PF03456">
    <property type="entry name" value="uDENN"/>
    <property type="match status" value="1"/>
</dbReference>
<evidence type="ECO:0000256" key="6">
    <source>
        <dbReference type="ARBA" id="ARBA00023136"/>
    </source>
</evidence>
<dbReference type="RefSeq" id="XP_024346845.1">
    <property type="nucleotide sequence ID" value="XM_024498750.1"/>
</dbReference>
<dbReference type="PANTHER" id="PTHR46070">
    <property type="entry name" value="PINSTRIPE, ISOFORM A"/>
    <property type="match status" value="1"/>
</dbReference>
<keyword evidence="14" id="KW-1185">Reference proteome</keyword>
<dbReference type="InterPro" id="IPR001194">
    <property type="entry name" value="cDENN_dom"/>
</dbReference>
<dbReference type="Pfam" id="PF03455">
    <property type="entry name" value="dDENN"/>
    <property type="match status" value="1"/>
</dbReference>
<dbReference type="SMART" id="SM00799">
    <property type="entry name" value="DENN"/>
    <property type="match status" value="1"/>
</dbReference>
<dbReference type="InterPro" id="IPR048550">
    <property type="entry name" value="KRR1-like_KH1_euk"/>
</dbReference>
<accession>W6UQF9</accession>
<feature type="region of interest" description="Disordered" evidence="9">
    <location>
        <begin position="258"/>
        <end position="283"/>
    </location>
</feature>
<dbReference type="SMART" id="SM00801">
    <property type="entry name" value="dDENN"/>
    <property type="match status" value="1"/>
</dbReference>
<dbReference type="SUPFAM" id="SSF140741">
    <property type="entry name" value="RUN domain-like"/>
    <property type="match status" value="2"/>
</dbReference>
<dbReference type="EMBL" id="APAU02000150">
    <property type="protein sequence ID" value="EUB55649.1"/>
    <property type="molecule type" value="Genomic_DNA"/>
</dbReference>
<dbReference type="GO" id="GO:0003723">
    <property type="term" value="F:RNA binding"/>
    <property type="evidence" value="ECO:0007669"/>
    <property type="project" value="UniProtKB-KW"/>
</dbReference>
<dbReference type="CTD" id="36345216"/>
<evidence type="ECO:0000313" key="14">
    <source>
        <dbReference type="Proteomes" id="UP000019149"/>
    </source>
</evidence>
<gene>
    <name evidence="13" type="ORF">EGR_09501</name>
</gene>
<feature type="domain" description="UDENN" evidence="11">
    <location>
        <begin position="327"/>
        <end position="910"/>
    </location>
</feature>
<evidence type="ECO:0000256" key="4">
    <source>
        <dbReference type="ARBA" id="ARBA00022737"/>
    </source>
</evidence>
<evidence type="ECO:0000256" key="1">
    <source>
        <dbReference type="ARBA" id="ARBA00004370"/>
    </source>
</evidence>
<evidence type="ECO:0000259" key="12">
    <source>
        <dbReference type="PROSITE" id="PS50826"/>
    </source>
</evidence>
<comment type="similarity">
    <text evidence="3">Belongs to the RAB6IP1 family.</text>
</comment>
<dbReference type="InterPro" id="IPR004012">
    <property type="entry name" value="Run_dom"/>
</dbReference>
<dbReference type="SUPFAM" id="SSF54791">
    <property type="entry name" value="Eukaryotic type KH-domain (KH-domain type I)"/>
    <property type="match status" value="1"/>
</dbReference>
<feature type="domain" description="RUN" evidence="12">
    <location>
        <begin position="1213"/>
        <end position="1474"/>
    </location>
</feature>
<dbReference type="Pfam" id="PF02759">
    <property type="entry name" value="RUN"/>
    <property type="match status" value="1"/>
</dbReference>
<dbReference type="PROSITE" id="PS50211">
    <property type="entry name" value="DENN"/>
    <property type="match status" value="1"/>
</dbReference>
<comment type="subcellular location">
    <subcellularLocation>
        <location evidence="1">Membrane</location>
    </subcellularLocation>
    <subcellularLocation>
        <location evidence="2">Nucleus</location>
        <location evidence="2">Nucleolus</location>
    </subcellularLocation>
</comment>
<dbReference type="InterPro" id="IPR041174">
    <property type="entry name" value="KRR1-like_KH1"/>
</dbReference>
<dbReference type="GO" id="GO:0042254">
    <property type="term" value="P:ribosome biogenesis"/>
    <property type="evidence" value="ECO:0007669"/>
    <property type="project" value="UniProtKB-ARBA"/>
</dbReference>
<protein>
    <submittedName>
        <fullName evidence="13">KRR1 small subunit processome component</fullName>
    </submittedName>
</protein>
<dbReference type="InterPro" id="IPR005113">
    <property type="entry name" value="uDENN_dom"/>
</dbReference>
<dbReference type="GeneID" id="36345216"/>
<dbReference type="InterPro" id="IPR005112">
    <property type="entry name" value="dDENN_dom"/>
</dbReference>
<proteinExistence type="inferred from homology"/>
<feature type="region of interest" description="Disordered" evidence="9">
    <location>
        <begin position="598"/>
        <end position="618"/>
    </location>
</feature>
<dbReference type="GO" id="GO:0005085">
    <property type="term" value="F:guanyl-nucleotide exchange factor activity"/>
    <property type="evidence" value="ECO:0007669"/>
    <property type="project" value="InterPro"/>
</dbReference>
<dbReference type="Proteomes" id="UP000019149">
    <property type="component" value="Unassembled WGS sequence"/>
</dbReference>
<feature type="region of interest" description="Disordered" evidence="9">
    <location>
        <begin position="1044"/>
        <end position="1064"/>
    </location>
</feature>
<dbReference type="GO" id="GO:0016020">
    <property type="term" value="C:membrane"/>
    <property type="evidence" value="ECO:0007669"/>
    <property type="project" value="UniProtKB-SubCell"/>
</dbReference>
<dbReference type="InterPro" id="IPR037516">
    <property type="entry name" value="Tripartite_DENN"/>
</dbReference>
<evidence type="ECO:0000256" key="9">
    <source>
        <dbReference type="SAM" id="MobiDB-lite"/>
    </source>
</evidence>
<keyword evidence="5" id="KW-0694">RNA-binding</keyword>
<evidence type="ECO:0000256" key="8">
    <source>
        <dbReference type="PROSITE-ProRule" id="PRU00152"/>
    </source>
</evidence>
<name>W6UQF9_ECHGR</name>
<comment type="caution">
    <text evidence="13">The sequence shown here is derived from an EMBL/GenBank/DDBJ whole genome shotgun (WGS) entry which is preliminary data.</text>
</comment>
<dbReference type="GO" id="GO:0031267">
    <property type="term" value="F:small GTPase binding"/>
    <property type="evidence" value="ECO:0007669"/>
    <property type="project" value="InterPro"/>
</dbReference>
<dbReference type="InterPro" id="IPR048549">
    <property type="entry name" value="KRR1-like_KH2_euk"/>
</dbReference>
<dbReference type="InterPro" id="IPR001024">
    <property type="entry name" value="PLAT/LH2_dom"/>
</dbReference>
<feature type="domain" description="PLAT" evidence="10">
    <location>
        <begin position="1478"/>
        <end position="1590"/>
    </location>
</feature>
<dbReference type="Gene3D" id="3.30.1370.10">
    <property type="entry name" value="K Homology domain, type 1"/>
    <property type="match status" value="2"/>
</dbReference>
<organism evidence="13 14">
    <name type="scientific">Echinococcus granulosus</name>
    <name type="common">Hydatid tapeworm</name>
    <dbReference type="NCBI Taxonomy" id="6210"/>
    <lineage>
        <taxon>Eukaryota</taxon>
        <taxon>Metazoa</taxon>
        <taxon>Spiralia</taxon>
        <taxon>Lophotrochozoa</taxon>
        <taxon>Platyhelminthes</taxon>
        <taxon>Cestoda</taxon>
        <taxon>Eucestoda</taxon>
        <taxon>Cyclophyllidea</taxon>
        <taxon>Taeniidae</taxon>
        <taxon>Echinococcus</taxon>
        <taxon>Echinococcus granulosus group</taxon>
    </lineage>
</organism>
<dbReference type="InterPro" id="IPR036612">
    <property type="entry name" value="KH_dom_type_1_sf"/>
</dbReference>
<dbReference type="InterPro" id="IPR036392">
    <property type="entry name" value="PLAT/LH2_dom_sf"/>
</dbReference>
<feature type="region of interest" description="Disordered" evidence="9">
    <location>
        <begin position="1323"/>
        <end position="1347"/>
    </location>
</feature>
<feature type="compositionally biased region" description="Polar residues" evidence="9">
    <location>
        <begin position="693"/>
        <end position="713"/>
    </location>
</feature>
<dbReference type="PANTHER" id="PTHR46070:SF1">
    <property type="entry name" value="PINSTRIPE, ISOFORM A"/>
    <property type="match status" value="1"/>
</dbReference>
<dbReference type="Gene3D" id="3.40.50.11500">
    <property type="match status" value="1"/>
</dbReference>
<evidence type="ECO:0000256" key="7">
    <source>
        <dbReference type="ARBA" id="ARBA00023242"/>
    </source>
</evidence>
<dbReference type="FunFam" id="3.30.1370.10:FF:000014">
    <property type="entry name" value="KRR1 small subunit processome component"/>
    <property type="match status" value="1"/>
</dbReference>
<evidence type="ECO:0000256" key="2">
    <source>
        <dbReference type="ARBA" id="ARBA00004604"/>
    </source>
</evidence>
<keyword evidence="7" id="KW-0539">Nucleus</keyword>
<dbReference type="Gene3D" id="2.60.60.20">
    <property type="entry name" value="PLAT/LH2 domain"/>
    <property type="match status" value="1"/>
</dbReference>
<keyword evidence="6" id="KW-0472">Membrane</keyword>
<feature type="compositionally biased region" description="Pro residues" evidence="9">
    <location>
        <begin position="598"/>
        <end position="607"/>
    </location>
</feature>
<feature type="compositionally biased region" description="Basic residues" evidence="9">
    <location>
        <begin position="258"/>
        <end position="269"/>
    </location>
</feature>
<evidence type="ECO:0000256" key="3">
    <source>
        <dbReference type="ARBA" id="ARBA00006664"/>
    </source>
</evidence>
<dbReference type="Gene3D" id="1.20.58.900">
    <property type="match status" value="2"/>
</dbReference>
<dbReference type="SUPFAM" id="SSF49723">
    <property type="entry name" value="Lipase/lipooxygenase domain (PLAT/LH2 domain)"/>
    <property type="match status" value="1"/>
</dbReference>
<dbReference type="InterPro" id="IPR037213">
    <property type="entry name" value="Run_dom_sf"/>
</dbReference>
<keyword evidence="4" id="KW-0677">Repeat</keyword>
<dbReference type="OrthoDB" id="441223at2759"/>
<dbReference type="PROSITE" id="PS50826">
    <property type="entry name" value="RUN"/>
    <property type="match status" value="2"/>
</dbReference>
<dbReference type="CDD" id="cd22393">
    <property type="entry name" value="KH-I_KRR1_rpt1"/>
    <property type="match status" value="1"/>
</dbReference>
<reference evidence="13 14" key="1">
    <citation type="journal article" date="2013" name="Nat. Genet.">
        <title>The genome of the hydatid tapeworm Echinococcus granulosus.</title>
        <authorList>
            <person name="Zheng H."/>
            <person name="Zhang W."/>
            <person name="Zhang L."/>
            <person name="Zhang Z."/>
            <person name="Li J."/>
            <person name="Lu G."/>
            <person name="Zhu Y."/>
            <person name="Wang Y."/>
            <person name="Huang Y."/>
            <person name="Liu J."/>
            <person name="Kang H."/>
            <person name="Chen J."/>
            <person name="Wang L."/>
            <person name="Chen A."/>
            <person name="Yu S."/>
            <person name="Gao Z."/>
            <person name="Jin L."/>
            <person name="Gu W."/>
            <person name="Wang Z."/>
            <person name="Zhao L."/>
            <person name="Shi B."/>
            <person name="Wen H."/>
            <person name="Lin R."/>
            <person name="Jones M.K."/>
            <person name="Brejova B."/>
            <person name="Vinar T."/>
            <person name="Zhao G."/>
            <person name="McManus D.P."/>
            <person name="Chen Z."/>
            <person name="Zhou Y."/>
            <person name="Wang S."/>
        </authorList>
    </citation>
    <scope>NUCLEOTIDE SEQUENCE [LARGE SCALE GENOMIC DNA]</scope>
</reference>
<dbReference type="STRING" id="6210.W6UQF9"/>
<dbReference type="PROSITE" id="PS50095">
    <property type="entry name" value="PLAT"/>
    <property type="match status" value="1"/>
</dbReference>
<evidence type="ECO:0000259" key="10">
    <source>
        <dbReference type="PROSITE" id="PS50095"/>
    </source>
</evidence>
<evidence type="ECO:0000259" key="11">
    <source>
        <dbReference type="PROSITE" id="PS50211"/>
    </source>
</evidence>
<comment type="caution">
    <text evidence="8">Lacks conserved residue(s) required for the propagation of feature annotation.</text>
</comment>
<dbReference type="CDD" id="cd22394">
    <property type="entry name" value="KH-I_KRR1_rpt2"/>
    <property type="match status" value="1"/>
</dbReference>